<feature type="compositionally biased region" description="Basic and acidic residues" evidence="1">
    <location>
        <begin position="1"/>
        <end position="12"/>
    </location>
</feature>
<dbReference type="AlphaFoldDB" id="A0A0F9TPS9"/>
<sequence>MSRDYRRTDRNHNRTLAIKGSGEKKHGVGRKSAKIAEDTRRFKQRRSRVQGGPVALTLPRTRLKEELNEDGVRIELDRTTSIRTPRMRISSGKIPSEFQKRGIVVENFRSESFFDIELGDQVWGSTFTLSTFDTLYAYQLGLLGTPVTRKSSFKGVMNWAIVNDPDFMEKYMVYMALRDANFIVVDGYQYGVTFAFIEPLPKGVRDGIKTASPEKIGPQRDIALISGGLVDVVPEQDDMRINELIKGQHLATKNDLRYYTATANGQRDEDGHIKVPGEGITVALLKRDRLSIPFAGDNVETLIFNSPSAFEFEGDIE</sequence>
<organism evidence="2">
    <name type="scientific">marine sediment metagenome</name>
    <dbReference type="NCBI Taxonomy" id="412755"/>
    <lineage>
        <taxon>unclassified sequences</taxon>
        <taxon>metagenomes</taxon>
        <taxon>ecological metagenomes</taxon>
    </lineage>
</organism>
<dbReference type="EMBL" id="LAZR01000191">
    <property type="protein sequence ID" value="KKN83075.1"/>
    <property type="molecule type" value="Genomic_DNA"/>
</dbReference>
<name>A0A0F9TPS9_9ZZZZ</name>
<dbReference type="GO" id="GO:0005634">
    <property type="term" value="C:nucleus"/>
    <property type="evidence" value="ECO:0007669"/>
    <property type="project" value="UniProtKB-ARBA"/>
</dbReference>
<evidence type="ECO:0000256" key="1">
    <source>
        <dbReference type="SAM" id="MobiDB-lite"/>
    </source>
</evidence>
<accession>A0A0F9TPS9</accession>
<feature type="region of interest" description="Disordered" evidence="1">
    <location>
        <begin position="1"/>
        <end position="41"/>
    </location>
</feature>
<evidence type="ECO:0000313" key="2">
    <source>
        <dbReference type="EMBL" id="KKN83075.1"/>
    </source>
</evidence>
<comment type="caution">
    <text evidence="2">The sequence shown here is derived from an EMBL/GenBank/DDBJ whole genome shotgun (WGS) entry which is preliminary data.</text>
</comment>
<dbReference type="Gene3D" id="3.40.1350.10">
    <property type="match status" value="1"/>
</dbReference>
<dbReference type="InterPro" id="IPR011856">
    <property type="entry name" value="tRNA_endonuc-like_dom_sf"/>
</dbReference>
<dbReference type="SUPFAM" id="SSF53032">
    <property type="entry name" value="tRNA-intron endonuclease catalytic domain-like"/>
    <property type="match status" value="1"/>
</dbReference>
<dbReference type="GO" id="GO:0006388">
    <property type="term" value="P:tRNA splicing, via endonucleolytic cleavage and ligation"/>
    <property type="evidence" value="ECO:0007669"/>
    <property type="project" value="InterPro"/>
</dbReference>
<reference evidence="2" key="1">
    <citation type="journal article" date="2015" name="Nature">
        <title>Complex archaea that bridge the gap between prokaryotes and eukaryotes.</title>
        <authorList>
            <person name="Spang A."/>
            <person name="Saw J.H."/>
            <person name="Jorgensen S.L."/>
            <person name="Zaremba-Niedzwiedzka K."/>
            <person name="Martijn J."/>
            <person name="Lind A.E."/>
            <person name="van Eijk R."/>
            <person name="Schleper C."/>
            <person name="Guy L."/>
            <person name="Ettema T.J."/>
        </authorList>
    </citation>
    <scope>NUCLEOTIDE SEQUENCE</scope>
</reference>
<dbReference type="GO" id="GO:0003676">
    <property type="term" value="F:nucleic acid binding"/>
    <property type="evidence" value="ECO:0007669"/>
    <property type="project" value="InterPro"/>
</dbReference>
<dbReference type="InterPro" id="IPR036167">
    <property type="entry name" value="tRNA_intron_Endo_cat-like_sf"/>
</dbReference>
<gene>
    <name evidence="2" type="ORF">LCGC14_0303410</name>
</gene>
<protein>
    <submittedName>
        <fullName evidence="2">Uncharacterized protein</fullName>
    </submittedName>
</protein>
<proteinExistence type="predicted"/>